<evidence type="ECO:0000313" key="1">
    <source>
        <dbReference type="EMBL" id="GIY88546.1"/>
    </source>
</evidence>
<dbReference type="EMBL" id="BPLR01017074">
    <property type="protein sequence ID" value="GIY88546.1"/>
    <property type="molecule type" value="Genomic_DNA"/>
</dbReference>
<gene>
    <name evidence="1" type="ORF">CEXT_234091</name>
</gene>
<name>A0AAV4X3H4_CAEEX</name>
<dbReference type="Proteomes" id="UP001054945">
    <property type="component" value="Unassembled WGS sequence"/>
</dbReference>
<protein>
    <submittedName>
        <fullName evidence="1">Uncharacterized protein</fullName>
    </submittedName>
</protein>
<proteinExistence type="predicted"/>
<dbReference type="AlphaFoldDB" id="A0AAV4X3H4"/>
<comment type="caution">
    <text evidence="1">The sequence shown here is derived from an EMBL/GenBank/DDBJ whole genome shotgun (WGS) entry which is preliminary data.</text>
</comment>
<keyword evidence="2" id="KW-1185">Reference proteome</keyword>
<organism evidence="1 2">
    <name type="scientific">Caerostris extrusa</name>
    <name type="common">Bark spider</name>
    <name type="synonym">Caerostris bankana</name>
    <dbReference type="NCBI Taxonomy" id="172846"/>
    <lineage>
        <taxon>Eukaryota</taxon>
        <taxon>Metazoa</taxon>
        <taxon>Ecdysozoa</taxon>
        <taxon>Arthropoda</taxon>
        <taxon>Chelicerata</taxon>
        <taxon>Arachnida</taxon>
        <taxon>Araneae</taxon>
        <taxon>Araneomorphae</taxon>
        <taxon>Entelegynae</taxon>
        <taxon>Araneoidea</taxon>
        <taxon>Araneidae</taxon>
        <taxon>Caerostris</taxon>
    </lineage>
</organism>
<sequence>MNKYKFAQNPASCSPSRALNRPRFFFSSSIPHLHSSSPRFIFPNVQHSYISYVLTEHPLLPKKCTRVSTIITDFMSMKTSPNLLATGYRVGTFPSLSIHTSR</sequence>
<reference evidence="1 2" key="1">
    <citation type="submission" date="2021-06" db="EMBL/GenBank/DDBJ databases">
        <title>Caerostris extrusa draft genome.</title>
        <authorList>
            <person name="Kono N."/>
            <person name="Arakawa K."/>
        </authorList>
    </citation>
    <scope>NUCLEOTIDE SEQUENCE [LARGE SCALE GENOMIC DNA]</scope>
</reference>
<accession>A0AAV4X3H4</accession>
<evidence type="ECO:0000313" key="2">
    <source>
        <dbReference type="Proteomes" id="UP001054945"/>
    </source>
</evidence>